<keyword evidence="1" id="KW-0328">Glycosyltransferase</keyword>
<organism evidence="1 2">
    <name type="scientific">Desertifilum tharense IPPAS B-1220</name>
    <dbReference type="NCBI Taxonomy" id="1781255"/>
    <lineage>
        <taxon>Bacteria</taxon>
        <taxon>Bacillati</taxon>
        <taxon>Cyanobacteriota</taxon>
        <taxon>Cyanophyceae</taxon>
        <taxon>Desertifilales</taxon>
        <taxon>Desertifilaceae</taxon>
        <taxon>Desertifilum</taxon>
    </lineage>
</organism>
<reference evidence="1 2" key="1">
    <citation type="journal article" date="2016" name="Genome Announc.">
        <title>Draft Genome Sequence of the Thermotolerant Cyanobacterium Desertifilum sp. IPPAS B-1220.</title>
        <authorList>
            <person name="Mironov K.S."/>
            <person name="Sinetova M.A."/>
            <person name="Bolatkhan K."/>
            <person name="Zayadan B.K."/>
            <person name="Ustinova V.V."/>
            <person name="Kupriyanova E.V."/>
            <person name="Skrypnik A.N."/>
            <person name="Gogoleva N.E."/>
            <person name="Gogolev Y.V."/>
            <person name="Los D.A."/>
        </authorList>
    </citation>
    <scope>NUCLEOTIDE SEQUENCE [LARGE SCALE GENOMIC DNA]</scope>
    <source>
        <strain evidence="1 2">IPPAS B-1220</strain>
    </source>
</reference>
<dbReference type="EMBL" id="CP182909">
    <property type="protein sequence ID" value="XPM64326.1"/>
    <property type="molecule type" value="Genomic_DNA"/>
</dbReference>
<evidence type="ECO:0000313" key="2">
    <source>
        <dbReference type="Proteomes" id="UP000095472"/>
    </source>
</evidence>
<dbReference type="EC" id="2.4.-.-" evidence="1"/>
<keyword evidence="1" id="KW-0808">Transferase</keyword>
<proteinExistence type="predicted"/>
<name>A0ACD5GUM8_9CYAN</name>
<accession>A0ACD5GUM8</accession>
<dbReference type="Proteomes" id="UP000095472">
    <property type="component" value="Chromosome"/>
</dbReference>
<protein>
    <submittedName>
        <fullName evidence="1">Glycosyltransferase</fullName>
        <ecNumber evidence="1">2.4.-.-</ecNumber>
    </submittedName>
</protein>
<gene>
    <name evidence="1" type="ORF">BH720_036270</name>
</gene>
<keyword evidence="2" id="KW-1185">Reference proteome</keyword>
<evidence type="ECO:0000313" key="1">
    <source>
        <dbReference type="EMBL" id="XPM64326.1"/>
    </source>
</evidence>
<sequence>MRDFTTFPGRLGDEVLPMYYAAADVCVVPSHYEPFGLVAIEAMVPAVPPLSPAMSADCNLPSFLKKPAYSRLPKMRPPLLKLSTGS</sequence>